<reference evidence="1 2" key="1">
    <citation type="submission" date="2018-05" db="EMBL/GenBank/DDBJ databases">
        <title>complete genome sequence of Aquabacterium olei NBRC 110486.</title>
        <authorList>
            <person name="Tang B."/>
            <person name="Chang J."/>
            <person name="Zhang L."/>
            <person name="Yang H."/>
        </authorList>
    </citation>
    <scope>NUCLEOTIDE SEQUENCE [LARGE SCALE GENOMIC DNA]</scope>
    <source>
        <strain evidence="1 2">NBRC 110486</strain>
    </source>
</reference>
<proteinExistence type="predicted"/>
<dbReference type="Proteomes" id="UP000244892">
    <property type="component" value="Chromosome"/>
</dbReference>
<name>A0A2U8FM12_9BURK</name>
<accession>A0A2U8FM12</accession>
<evidence type="ECO:0008006" key="3">
    <source>
        <dbReference type="Google" id="ProtNLM"/>
    </source>
</evidence>
<organism evidence="1 2">
    <name type="scientific">Aquabacterium olei</name>
    <dbReference type="NCBI Taxonomy" id="1296669"/>
    <lineage>
        <taxon>Bacteria</taxon>
        <taxon>Pseudomonadati</taxon>
        <taxon>Pseudomonadota</taxon>
        <taxon>Betaproteobacteria</taxon>
        <taxon>Burkholderiales</taxon>
        <taxon>Aquabacterium</taxon>
    </lineage>
</organism>
<dbReference type="KEGG" id="aon:DEH84_00050"/>
<dbReference type="CDD" id="cd06127">
    <property type="entry name" value="DEDDh"/>
    <property type="match status" value="1"/>
</dbReference>
<dbReference type="InterPro" id="IPR036397">
    <property type="entry name" value="RNaseH_sf"/>
</dbReference>
<gene>
    <name evidence="1" type="ORF">DEH84_00050</name>
</gene>
<dbReference type="Gene3D" id="3.30.420.10">
    <property type="entry name" value="Ribonuclease H-like superfamily/Ribonuclease H"/>
    <property type="match status" value="1"/>
</dbReference>
<evidence type="ECO:0000313" key="2">
    <source>
        <dbReference type="Proteomes" id="UP000244892"/>
    </source>
</evidence>
<dbReference type="GO" id="GO:0003676">
    <property type="term" value="F:nucleic acid binding"/>
    <property type="evidence" value="ECO:0007669"/>
    <property type="project" value="InterPro"/>
</dbReference>
<dbReference type="EMBL" id="CP029210">
    <property type="protein sequence ID" value="AWI52018.1"/>
    <property type="molecule type" value="Genomic_DNA"/>
</dbReference>
<keyword evidence="2" id="KW-1185">Reference proteome</keyword>
<sequence length="195" mass="21482">MSEPRTLIALLDSESTGLDPRRDEPIAVALQLWAIHPRRGTACELVDRYDGLRQPQCIYPTVVQHITRLPASALVGTTFDLTRIARLLSSACLVVAHNASFERELLGRHIPALPPMPWSCAMRDIDWRRDAGAPSSSLDALCRHFHVTPSTGSPADDCSTLATLLSMTLPVRGGTGFQRLLMGRNPRHSFTHHTS</sequence>
<protein>
    <recommendedName>
        <fullName evidence="3">Exonuclease domain-containing protein</fullName>
    </recommendedName>
</protein>
<evidence type="ECO:0000313" key="1">
    <source>
        <dbReference type="EMBL" id="AWI52018.1"/>
    </source>
</evidence>
<dbReference type="InterPro" id="IPR012337">
    <property type="entry name" value="RNaseH-like_sf"/>
</dbReference>
<dbReference type="AlphaFoldDB" id="A0A2U8FM12"/>
<dbReference type="SUPFAM" id="SSF53098">
    <property type="entry name" value="Ribonuclease H-like"/>
    <property type="match status" value="1"/>
</dbReference>